<dbReference type="RefSeq" id="WP_129720895.1">
    <property type="nucleotide sequence ID" value="NZ_CP141040.1"/>
</dbReference>
<accession>A0A449AJ87</accession>
<keyword evidence="1" id="KW-0614">Plasmid</keyword>
<geneLocation type="plasmid" evidence="1 2">
    <name>13</name>
</geneLocation>
<proteinExistence type="predicted"/>
<reference evidence="1 2" key="1">
    <citation type="submission" date="2019-01" db="EMBL/GenBank/DDBJ databases">
        <authorList>
            <consortium name="Pathogen Informatics"/>
        </authorList>
    </citation>
    <scope>NUCLEOTIDE SEQUENCE [LARGE SCALE GENOMIC DNA]</scope>
    <source>
        <strain evidence="1 2">NCTC10142</strain>
        <plasmid evidence="2">13</plasmid>
    </source>
</reference>
<gene>
    <name evidence="1" type="ORF">NCTC10142_00782</name>
</gene>
<name>A0A449AJ87_9BACT</name>
<dbReference type="AlphaFoldDB" id="A0A449AJ87"/>
<dbReference type="Proteomes" id="UP000289506">
    <property type="component" value="Plasmid 13"/>
</dbReference>
<evidence type="ECO:0000313" key="2">
    <source>
        <dbReference type="Proteomes" id="UP000289506"/>
    </source>
</evidence>
<evidence type="ECO:0000313" key="1">
    <source>
        <dbReference type="EMBL" id="VEU65006.1"/>
    </source>
</evidence>
<sequence length="144" mass="16560">MQVKRINKIVLSLSIPLIAVSVGITGWASHNIVQKYYETEYSNLRNDVILLSKKTISEKIRKNANSFLSKNNAKIYTKENWNSLSILKEELIQEFKKEEKNINDAIKKIKSPITKNTLKNRLKNAKTFQERQAILAEASKALKN</sequence>
<organism evidence="1 2">
    <name type="scientific">Mycoplasmopsis cynos</name>
    <dbReference type="NCBI Taxonomy" id="171284"/>
    <lineage>
        <taxon>Bacteria</taxon>
        <taxon>Bacillati</taxon>
        <taxon>Mycoplasmatota</taxon>
        <taxon>Mycoplasmoidales</taxon>
        <taxon>Metamycoplasmataceae</taxon>
        <taxon>Mycoplasmopsis</taxon>
    </lineage>
</organism>
<protein>
    <submittedName>
        <fullName evidence="1">Uncharacterized protein</fullName>
    </submittedName>
</protein>
<dbReference type="EMBL" id="LR214986">
    <property type="protein sequence ID" value="VEU65006.1"/>
    <property type="molecule type" value="Genomic_DNA"/>
</dbReference>